<dbReference type="Proteomes" id="UP000694890">
    <property type="component" value="Linkage group LG17"/>
</dbReference>
<keyword evidence="3" id="KW-0732">Signal</keyword>
<sequence>MKLILSLTLSWMLSTPAEALRCYTGQYSTKLQTCNSADEWCATVTIQETTQSYPQRQGTIRSCEPSSVCALQGQIQSHSNFYGAFTAYVRCCRTDGCNNQTLPHPKIDRKKNGLQCVSCTDAKGNLGVCNNAVQCVGVEDRCIQWNS</sequence>
<dbReference type="GO" id="GO:0019834">
    <property type="term" value="F:phospholipase A2 inhibitor activity"/>
    <property type="evidence" value="ECO:0007669"/>
    <property type="project" value="UniProtKB-KW"/>
</dbReference>
<proteinExistence type="predicted"/>
<gene>
    <name evidence="5" type="primary">LOC108891088</name>
</gene>
<dbReference type="Gene3D" id="2.10.60.10">
    <property type="entry name" value="CD59"/>
    <property type="match status" value="1"/>
</dbReference>
<dbReference type="PANTHER" id="PTHR20914">
    <property type="entry name" value="LY6/PLAUR DOMAIN-CONTAINING PROTEIN 8"/>
    <property type="match status" value="1"/>
</dbReference>
<dbReference type="AlphaFoldDB" id="A0AAJ8DVY9"/>
<evidence type="ECO:0000256" key="3">
    <source>
        <dbReference type="SAM" id="SignalP"/>
    </source>
</evidence>
<dbReference type="GeneID" id="108891088"/>
<keyword evidence="5" id="KW-0593">Phospholipase A2 inhibitor</keyword>
<name>A0AAJ8DVY9_LATCA</name>
<feature type="signal peptide" evidence="3">
    <location>
        <begin position="1"/>
        <end position="19"/>
    </location>
</feature>
<evidence type="ECO:0000256" key="1">
    <source>
        <dbReference type="ARBA" id="ARBA00004613"/>
    </source>
</evidence>
<dbReference type="PANTHER" id="PTHR20914:SF9">
    <property type="entry name" value="COILED, ISOFORM A"/>
    <property type="match status" value="1"/>
</dbReference>
<dbReference type="InterPro" id="IPR045860">
    <property type="entry name" value="Snake_toxin-like_sf"/>
</dbReference>
<comment type="subcellular location">
    <subcellularLocation>
        <location evidence="1">Secreted</location>
    </subcellularLocation>
</comment>
<dbReference type="InterPro" id="IPR050918">
    <property type="entry name" value="CNF-like_PLA2_Inhibitor"/>
</dbReference>
<evidence type="ECO:0000313" key="4">
    <source>
        <dbReference type="Proteomes" id="UP000694890"/>
    </source>
</evidence>
<keyword evidence="2" id="KW-0964">Secreted</keyword>
<reference evidence="5" key="1">
    <citation type="submission" date="2025-08" db="UniProtKB">
        <authorList>
            <consortium name="RefSeq"/>
        </authorList>
    </citation>
    <scope>IDENTIFICATION</scope>
    <source>
        <tissue evidence="5">Brain</tissue>
    </source>
</reference>
<accession>A0AAJ8DVY9</accession>
<dbReference type="KEGG" id="lcf:108891088"/>
<evidence type="ECO:0000313" key="5">
    <source>
        <dbReference type="RefSeq" id="XP_050933072.1"/>
    </source>
</evidence>
<protein>
    <submittedName>
        <fullName evidence="5">Phospholipase A2 inhibitor and Ly6/PLAUR domain-containing protein</fullName>
    </submittedName>
</protein>
<evidence type="ECO:0000256" key="2">
    <source>
        <dbReference type="ARBA" id="ARBA00022525"/>
    </source>
</evidence>
<dbReference type="GO" id="GO:0005576">
    <property type="term" value="C:extracellular region"/>
    <property type="evidence" value="ECO:0007669"/>
    <property type="project" value="UniProtKB-SubCell"/>
</dbReference>
<feature type="chain" id="PRO_5042587111" evidence="3">
    <location>
        <begin position="20"/>
        <end position="147"/>
    </location>
</feature>
<dbReference type="SUPFAM" id="SSF57302">
    <property type="entry name" value="Snake toxin-like"/>
    <property type="match status" value="1"/>
</dbReference>
<organism evidence="4 5">
    <name type="scientific">Lates calcarifer</name>
    <name type="common">Barramundi</name>
    <name type="synonym">Holocentrus calcarifer</name>
    <dbReference type="NCBI Taxonomy" id="8187"/>
    <lineage>
        <taxon>Eukaryota</taxon>
        <taxon>Metazoa</taxon>
        <taxon>Chordata</taxon>
        <taxon>Craniata</taxon>
        <taxon>Vertebrata</taxon>
        <taxon>Euteleostomi</taxon>
        <taxon>Actinopterygii</taxon>
        <taxon>Neopterygii</taxon>
        <taxon>Teleostei</taxon>
        <taxon>Neoteleostei</taxon>
        <taxon>Acanthomorphata</taxon>
        <taxon>Carangaria</taxon>
        <taxon>Carangaria incertae sedis</taxon>
        <taxon>Centropomidae</taxon>
        <taxon>Lates</taxon>
    </lineage>
</organism>
<dbReference type="RefSeq" id="XP_050933072.1">
    <property type="nucleotide sequence ID" value="XM_051077115.1"/>
</dbReference>